<evidence type="ECO:0000259" key="8">
    <source>
        <dbReference type="Pfam" id="PF05231"/>
    </source>
</evidence>
<evidence type="ECO:0000256" key="2">
    <source>
        <dbReference type="ARBA" id="ARBA00022475"/>
    </source>
</evidence>
<dbReference type="AlphaFoldDB" id="A0A927RKT2"/>
<keyword evidence="10" id="KW-1185">Reference proteome</keyword>
<name>A0A927RKT2_9ACTN</name>
<protein>
    <submittedName>
        <fullName evidence="9">Integral membrane sensor domain MASE1</fullName>
    </submittedName>
</protein>
<keyword evidence="2" id="KW-1003">Cell membrane</keyword>
<evidence type="ECO:0000256" key="6">
    <source>
        <dbReference type="SAM" id="MobiDB-lite"/>
    </source>
</evidence>
<evidence type="ECO:0000256" key="5">
    <source>
        <dbReference type="ARBA" id="ARBA00023136"/>
    </source>
</evidence>
<evidence type="ECO:0000256" key="7">
    <source>
        <dbReference type="SAM" id="Phobius"/>
    </source>
</evidence>
<dbReference type="InterPro" id="IPR007895">
    <property type="entry name" value="MASE1"/>
</dbReference>
<dbReference type="Pfam" id="PF05231">
    <property type="entry name" value="MASE1"/>
    <property type="match status" value="1"/>
</dbReference>
<feature type="transmembrane region" description="Helical" evidence="7">
    <location>
        <begin position="47"/>
        <end position="72"/>
    </location>
</feature>
<evidence type="ECO:0000256" key="3">
    <source>
        <dbReference type="ARBA" id="ARBA00022692"/>
    </source>
</evidence>
<dbReference type="EMBL" id="JADBEM010000001">
    <property type="protein sequence ID" value="MBE1607068.1"/>
    <property type="molecule type" value="Genomic_DNA"/>
</dbReference>
<keyword evidence="4 7" id="KW-1133">Transmembrane helix</keyword>
<feature type="compositionally biased region" description="Gly residues" evidence="6">
    <location>
        <begin position="242"/>
        <end position="264"/>
    </location>
</feature>
<feature type="transmembrane region" description="Helical" evidence="7">
    <location>
        <begin position="12"/>
        <end position="35"/>
    </location>
</feature>
<comment type="caution">
    <text evidence="9">The sequence shown here is derived from an EMBL/GenBank/DDBJ whole genome shotgun (WGS) entry which is preliminary data.</text>
</comment>
<keyword evidence="3 7" id="KW-0812">Transmembrane</keyword>
<proteinExistence type="predicted"/>
<feature type="transmembrane region" description="Helical" evidence="7">
    <location>
        <begin position="84"/>
        <end position="107"/>
    </location>
</feature>
<accession>A0A927RKT2</accession>
<dbReference type="GO" id="GO:0005886">
    <property type="term" value="C:plasma membrane"/>
    <property type="evidence" value="ECO:0007669"/>
    <property type="project" value="UniProtKB-SubCell"/>
</dbReference>
<keyword evidence="5 7" id="KW-0472">Membrane</keyword>
<dbReference type="Proteomes" id="UP000638648">
    <property type="component" value="Unassembled WGS sequence"/>
</dbReference>
<feature type="transmembrane region" description="Helical" evidence="7">
    <location>
        <begin position="160"/>
        <end position="183"/>
    </location>
</feature>
<feature type="domain" description="MASE1" evidence="8">
    <location>
        <begin position="3"/>
        <end position="186"/>
    </location>
</feature>
<evidence type="ECO:0000256" key="4">
    <source>
        <dbReference type="ARBA" id="ARBA00022989"/>
    </source>
</evidence>
<gene>
    <name evidence="9" type="ORF">HEB94_003916</name>
</gene>
<evidence type="ECO:0000256" key="1">
    <source>
        <dbReference type="ARBA" id="ARBA00004651"/>
    </source>
</evidence>
<reference evidence="9" key="1">
    <citation type="submission" date="2020-10" db="EMBL/GenBank/DDBJ databases">
        <title>Sequencing the genomes of 1000 actinobacteria strains.</title>
        <authorList>
            <person name="Klenk H.-P."/>
        </authorList>
    </citation>
    <scope>NUCLEOTIDE SEQUENCE</scope>
    <source>
        <strain evidence="9">DSM 45354</strain>
    </source>
</reference>
<comment type="subcellular location">
    <subcellularLocation>
        <location evidence="1">Cell membrane</location>
        <topology evidence="1">Multi-pass membrane protein</topology>
    </subcellularLocation>
</comment>
<feature type="region of interest" description="Disordered" evidence="6">
    <location>
        <begin position="214"/>
        <end position="271"/>
    </location>
</feature>
<sequence>MHFRSQLDRPRDAVSLVVFGAVVGMLVGSVLRTGAMVATGTAAMQNFWYLFVSTWVSSILGVLVVTPFLLVLRRLHWPRGVRPVRVAEITAILAATVVLTFVVSMVNPGREMLFLVFPVLIWAAWRFQLPGATLCTLIVSGIAVYSVQQSGPFADHDLRYTLLVVEAFIASASLAALLLSVAVTERDRARDQIHDASVELVRAVERLEDSLRPRSAPLIRQRSNPDPEGSSEAEGAERNGVTGAGGGPAGGGLGGGGLGGGNTGRRGWRTD</sequence>
<evidence type="ECO:0000313" key="10">
    <source>
        <dbReference type="Proteomes" id="UP000638648"/>
    </source>
</evidence>
<evidence type="ECO:0000313" key="9">
    <source>
        <dbReference type="EMBL" id="MBE1607068.1"/>
    </source>
</evidence>
<organism evidence="9 10">
    <name type="scientific">Actinopolymorpha pittospori</name>
    <dbReference type="NCBI Taxonomy" id="648752"/>
    <lineage>
        <taxon>Bacteria</taxon>
        <taxon>Bacillati</taxon>
        <taxon>Actinomycetota</taxon>
        <taxon>Actinomycetes</taxon>
        <taxon>Propionibacteriales</taxon>
        <taxon>Actinopolymorphaceae</taxon>
        <taxon>Actinopolymorpha</taxon>
    </lineage>
</organism>